<keyword evidence="3" id="KW-1185">Reference proteome</keyword>
<reference evidence="2" key="1">
    <citation type="journal article" date="2019" name="bioRxiv">
        <title>The Genome of the Zebra Mussel, Dreissena polymorpha: A Resource for Invasive Species Research.</title>
        <authorList>
            <person name="McCartney M.A."/>
            <person name="Auch B."/>
            <person name="Kono T."/>
            <person name="Mallez S."/>
            <person name="Zhang Y."/>
            <person name="Obille A."/>
            <person name="Becker A."/>
            <person name="Abrahante J.E."/>
            <person name="Garbe J."/>
            <person name="Badalamenti J.P."/>
            <person name="Herman A."/>
            <person name="Mangelson H."/>
            <person name="Liachko I."/>
            <person name="Sullivan S."/>
            <person name="Sone E.D."/>
            <person name="Koren S."/>
            <person name="Silverstein K.A.T."/>
            <person name="Beckman K.B."/>
            <person name="Gohl D.M."/>
        </authorList>
    </citation>
    <scope>NUCLEOTIDE SEQUENCE</scope>
    <source>
        <strain evidence="2">Duluth1</strain>
        <tissue evidence="2">Whole animal</tissue>
    </source>
</reference>
<dbReference type="AlphaFoldDB" id="A0A9D4HEH0"/>
<dbReference type="Proteomes" id="UP000828390">
    <property type="component" value="Unassembled WGS sequence"/>
</dbReference>
<accession>A0A9D4HEH0</accession>
<protein>
    <submittedName>
        <fullName evidence="2">Uncharacterized protein</fullName>
    </submittedName>
</protein>
<feature type="region of interest" description="Disordered" evidence="1">
    <location>
        <begin position="87"/>
        <end position="107"/>
    </location>
</feature>
<sequence>MPAFVNLCSFFFFYDVKFYHDHANGGSFMVECSKRFRGECLRTLTGSVEIDDETFEIKPMPERLVSRALVVNNLNPHLLSRVIDRNGKGTPSVIARRGQSRKGNLEK</sequence>
<organism evidence="2 3">
    <name type="scientific">Dreissena polymorpha</name>
    <name type="common">Zebra mussel</name>
    <name type="synonym">Mytilus polymorpha</name>
    <dbReference type="NCBI Taxonomy" id="45954"/>
    <lineage>
        <taxon>Eukaryota</taxon>
        <taxon>Metazoa</taxon>
        <taxon>Spiralia</taxon>
        <taxon>Lophotrochozoa</taxon>
        <taxon>Mollusca</taxon>
        <taxon>Bivalvia</taxon>
        <taxon>Autobranchia</taxon>
        <taxon>Heteroconchia</taxon>
        <taxon>Euheterodonta</taxon>
        <taxon>Imparidentia</taxon>
        <taxon>Neoheterodontei</taxon>
        <taxon>Myida</taxon>
        <taxon>Dreissenoidea</taxon>
        <taxon>Dreissenidae</taxon>
        <taxon>Dreissena</taxon>
    </lineage>
</organism>
<evidence type="ECO:0000313" key="3">
    <source>
        <dbReference type="Proteomes" id="UP000828390"/>
    </source>
</evidence>
<evidence type="ECO:0000313" key="2">
    <source>
        <dbReference type="EMBL" id="KAH3713955.1"/>
    </source>
</evidence>
<dbReference type="EMBL" id="JAIWYP010000014">
    <property type="protein sequence ID" value="KAH3713955.1"/>
    <property type="molecule type" value="Genomic_DNA"/>
</dbReference>
<comment type="caution">
    <text evidence="2">The sequence shown here is derived from an EMBL/GenBank/DDBJ whole genome shotgun (WGS) entry which is preliminary data.</text>
</comment>
<evidence type="ECO:0000256" key="1">
    <source>
        <dbReference type="SAM" id="MobiDB-lite"/>
    </source>
</evidence>
<reference evidence="2" key="2">
    <citation type="submission" date="2020-11" db="EMBL/GenBank/DDBJ databases">
        <authorList>
            <person name="McCartney M.A."/>
            <person name="Auch B."/>
            <person name="Kono T."/>
            <person name="Mallez S."/>
            <person name="Becker A."/>
            <person name="Gohl D.M."/>
            <person name="Silverstein K.A.T."/>
            <person name="Koren S."/>
            <person name="Bechman K.B."/>
            <person name="Herman A."/>
            <person name="Abrahante J.E."/>
            <person name="Garbe J."/>
        </authorList>
    </citation>
    <scope>NUCLEOTIDE SEQUENCE</scope>
    <source>
        <strain evidence="2">Duluth1</strain>
        <tissue evidence="2">Whole animal</tissue>
    </source>
</reference>
<name>A0A9D4HEH0_DREPO</name>
<gene>
    <name evidence="2" type="ORF">DPMN_073757</name>
</gene>
<proteinExistence type="predicted"/>